<name>A0AA90ZMS0_9BACT</name>
<dbReference type="RefSeq" id="WP_153129436.1">
    <property type="nucleotide sequence ID" value="NZ_VZCW01000375.1"/>
</dbReference>
<reference evidence="2" key="1">
    <citation type="submission" date="2019-09" db="EMBL/GenBank/DDBJ databases">
        <title>Distinct polysaccharide growth profiles of human intestinal Prevotella copri isolates.</title>
        <authorList>
            <person name="Fehlner-Peach H."/>
            <person name="Magnabosco C."/>
            <person name="Raghavan V."/>
            <person name="Scher J.U."/>
            <person name="Tett A."/>
            <person name="Cox L.M."/>
            <person name="Gottsegen C."/>
            <person name="Watters A."/>
            <person name="Wiltshire- Gordon J.D."/>
            <person name="Segata N."/>
            <person name="Bonneau R."/>
            <person name="Littman D.R."/>
        </authorList>
    </citation>
    <scope>NUCLEOTIDE SEQUENCE [LARGE SCALE GENOMIC DNA]</scope>
    <source>
        <strain evidence="2">iAQ1179</strain>
    </source>
</reference>
<dbReference type="AlphaFoldDB" id="A0AA90ZMS0"/>
<dbReference type="Proteomes" id="UP000442105">
    <property type="component" value="Unassembled WGS sequence"/>
</dbReference>
<protein>
    <submittedName>
        <fullName evidence="1">Uncharacterized protein</fullName>
    </submittedName>
</protein>
<proteinExistence type="predicted"/>
<gene>
    <name evidence="1" type="ORF">F7D95_14870</name>
</gene>
<sequence>MDKVVYKPKILVRKSKIGKIAKSVGCCNAAVYAAIAYKTNSKLAVDIRNVTCNRFGGILVKKYPELVED</sequence>
<dbReference type="EMBL" id="VZCW01000375">
    <property type="protein sequence ID" value="MQN14045.1"/>
    <property type="molecule type" value="Genomic_DNA"/>
</dbReference>
<evidence type="ECO:0000313" key="2">
    <source>
        <dbReference type="Proteomes" id="UP000442105"/>
    </source>
</evidence>
<comment type="caution">
    <text evidence="1">The sequence shown here is derived from an EMBL/GenBank/DDBJ whole genome shotgun (WGS) entry which is preliminary data.</text>
</comment>
<organism evidence="1 2">
    <name type="scientific">Segatella copri</name>
    <dbReference type="NCBI Taxonomy" id="165179"/>
    <lineage>
        <taxon>Bacteria</taxon>
        <taxon>Pseudomonadati</taxon>
        <taxon>Bacteroidota</taxon>
        <taxon>Bacteroidia</taxon>
        <taxon>Bacteroidales</taxon>
        <taxon>Prevotellaceae</taxon>
        <taxon>Segatella</taxon>
    </lineage>
</organism>
<accession>A0AA90ZMS0</accession>
<evidence type="ECO:0000313" key="1">
    <source>
        <dbReference type="EMBL" id="MQN14045.1"/>
    </source>
</evidence>